<dbReference type="InterPro" id="IPR003329">
    <property type="entry name" value="Cytidylyl_trans"/>
</dbReference>
<reference evidence="1" key="1">
    <citation type="submission" date="2020-12" db="EMBL/GenBank/DDBJ databases">
        <title>Oil enriched cultivation method for isolating marine PHA-producing bacteria.</title>
        <authorList>
            <person name="Zheng W."/>
            <person name="Yu S."/>
            <person name="Huang Y."/>
        </authorList>
    </citation>
    <scope>NUCLEOTIDE SEQUENCE</scope>
    <source>
        <strain evidence="1">SY-2-12</strain>
    </source>
</reference>
<evidence type="ECO:0000313" key="1">
    <source>
        <dbReference type="EMBL" id="MBN9669923.1"/>
    </source>
</evidence>
<dbReference type="AlphaFoldDB" id="A0A939ED59"/>
<dbReference type="SUPFAM" id="SSF53448">
    <property type="entry name" value="Nucleotide-diphospho-sugar transferases"/>
    <property type="match status" value="1"/>
</dbReference>
<dbReference type="PANTHER" id="PTHR21485">
    <property type="entry name" value="HAD SUPERFAMILY MEMBERS CMAS AND KDSC"/>
    <property type="match status" value="1"/>
</dbReference>
<organism evidence="1 2">
    <name type="scientific">Roseibium aggregatum</name>
    <dbReference type="NCBI Taxonomy" id="187304"/>
    <lineage>
        <taxon>Bacteria</taxon>
        <taxon>Pseudomonadati</taxon>
        <taxon>Pseudomonadota</taxon>
        <taxon>Alphaproteobacteria</taxon>
        <taxon>Hyphomicrobiales</taxon>
        <taxon>Stappiaceae</taxon>
        <taxon>Roseibium</taxon>
    </lineage>
</organism>
<keyword evidence="1" id="KW-0808">Transferase</keyword>
<dbReference type="Gene3D" id="3.90.550.10">
    <property type="entry name" value="Spore Coat Polysaccharide Biosynthesis Protein SpsA, Chain A"/>
    <property type="match status" value="1"/>
</dbReference>
<comment type="caution">
    <text evidence="1">The sequence shown here is derived from an EMBL/GenBank/DDBJ whole genome shotgun (WGS) entry which is preliminary data.</text>
</comment>
<dbReference type="EMBL" id="JAEKJZ010000001">
    <property type="protein sequence ID" value="MBN9669923.1"/>
    <property type="molecule type" value="Genomic_DNA"/>
</dbReference>
<dbReference type="Proteomes" id="UP000664096">
    <property type="component" value="Unassembled WGS sequence"/>
</dbReference>
<dbReference type="RefSeq" id="WP_207139455.1">
    <property type="nucleotide sequence ID" value="NZ_JAEKJZ010000001.1"/>
</dbReference>
<accession>A0A939ED59</accession>
<dbReference type="Pfam" id="PF02348">
    <property type="entry name" value="CTP_transf_3"/>
    <property type="match status" value="1"/>
</dbReference>
<proteinExistence type="predicted"/>
<protein>
    <submittedName>
        <fullName evidence="1">Acylneuraminate cytidylyltransferase family protein</fullName>
    </submittedName>
</protein>
<dbReference type="GO" id="GO:0008781">
    <property type="term" value="F:N-acylneuraminate cytidylyltransferase activity"/>
    <property type="evidence" value="ECO:0007669"/>
    <property type="project" value="TreeGrafter"/>
</dbReference>
<dbReference type="CDD" id="cd02513">
    <property type="entry name" value="CMP-NeuAc_Synthase"/>
    <property type="match status" value="1"/>
</dbReference>
<gene>
    <name evidence="1" type="ORF">JF539_06200</name>
</gene>
<dbReference type="InterPro" id="IPR029044">
    <property type="entry name" value="Nucleotide-diphossugar_trans"/>
</dbReference>
<evidence type="ECO:0000313" key="2">
    <source>
        <dbReference type="Proteomes" id="UP000664096"/>
    </source>
</evidence>
<dbReference type="PANTHER" id="PTHR21485:SF3">
    <property type="entry name" value="N-ACYLNEURAMINATE CYTIDYLYLTRANSFERASE"/>
    <property type="match status" value="1"/>
</dbReference>
<name>A0A939ED59_9HYPH</name>
<keyword evidence="1" id="KW-0548">Nucleotidyltransferase</keyword>
<sequence length="234" mass="24988">MKRSVAIIPARGGSKGIPGKNIKPFLGEPLVVHTIRAALAAESVNDVIVTSDDPKILAVAEQAGAIPVLRPAEISGDTASSESALLHTIETSEACRAADTIVFLQCTSPLTTSDEIDLVVRAREHLEADTAFSVVEVHAFLWEIAADGTGVGVNHDATRPRQRRQDRPEQFRETGAIYALRKDGFRAAGQRFFGKSVPVVLADATEIDLDTPRDWIALEAFAKASGRVPLGGSN</sequence>
<dbReference type="InterPro" id="IPR050793">
    <property type="entry name" value="CMP-NeuNAc_synthase"/>
</dbReference>